<dbReference type="EMBL" id="NEXF01000039">
    <property type="protein sequence ID" value="PSO08906.1"/>
    <property type="molecule type" value="Genomic_DNA"/>
</dbReference>
<dbReference type="SUPFAM" id="SSF161098">
    <property type="entry name" value="MetI-like"/>
    <property type="match status" value="1"/>
</dbReference>
<feature type="transmembrane region" description="Helical" evidence="7">
    <location>
        <begin position="95"/>
        <end position="119"/>
    </location>
</feature>
<dbReference type="Pfam" id="PF00528">
    <property type="entry name" value="BPD_transp_1"/>
    <property type="match status" value="1"/>
</dbReference>
<dbReference type="AlphaFoldDB" id="A0A2R6CDP4"/>
<keyword evidence="6 7" id="KW-0472">Membrane</keyword>
<keyword evidence="5 7" id="KW-1133">Transmembrane helix</keyword>
<comment type="similarity">
    <text evidence="7">Belongs to the binding-protein-dependent transport system permease family.</text>
</comment>
<evidence type="ECO:0000256" key="5">
    <source>
        <dbReference type="ARBA" id="ARBA00022989"/>
    </source>
</evidence>
<protein>
    <submittedName>
        <fullName evidence="9">Peptide ABC transporter permease</fullName>
    </submittedName>
</protein>
<keyword evidence="4 7" id="KW-0812">Transmembrane</keyword>
<dbReference type="PANTHER" id="PTHR43386:SF1">
    <property type="entry name" value="D,D-DIPEPTIDE TRANSPORT SYSTEM PERMEASE PROTEIN DDPC-RELATED"/>
    <property type="match status" value="1"/>
</dbReference>
<organism evidence="9 10">
    <name type="scientific">Candidatus Marsarchaeota G2 archaeon BE_D</name>
    <dbReference type="NCBI Taxonomy" id="1978158"/>
    <lineage>
        <taxon>Archaea</taxon>
        <taxon>Candidatus Marsarchaeota</taxon>
        <taxon>Candidatus Marsarchaeota group 2</taxon>
    </lineage>
</organism>
<accession>A0A2R6CDP4</accession>
<evidence type="ECO:0000313" key="9">
    <source>
        <dbReference type="EMBL" id="PSO08906.1"/>
    </source>
</evidence>
<sequence length="292" mass="32121">MIEPILRDPIATISLLFVCMFLCWALVEGFLQILGQIFKIPALGWVLLPSNPLKPDYALALKAPTLERFPNYLMGTNLSGESILSRILYAEPHDIFASLVVVCSAIIIGSILGIISGYFGGWLEEIVMRITDIFLSVPALLLAIMLGVLVGHGYFSALLALIVVWWPTYARLFRAQTLSIKSRGFVEAAQLSNTHIIGILFRHIFPNTIDPVIAVATLDFGNVILAYSSLAFLGIAVQPPYPEWGAMSADGLSNFPQNWWWSIFPAIAIVMVATAFSLLGDRLQDIISGRQI</sequence>
<dbReference type="Proteomes" id="UP000242015">
    <property type="component" value="Unassembled WGS sequence"/>
</dbReference>
<gene>
    <name evidence="9" type="ORF">B9Q04_03130</name>
</gene>
<proteinExistence type="inferred from homology"/>
<feature type="transmembrane region" description="Helical" evidence="7">
    <location>
        <begin position="139"/>
        <end position="166"/>
    </location>
</feature>
<dbReference type="PANTHER" id="PTHR43386">
    <property type="entry name" value="OLIGOPEPTIDE TRANSPORT SYSTEM PERMEASE PROTEIN APPC"/>
    <property type="match status" value="1"/>
</dbReference>
<evidence type="ECO:0000256" key="1">
    <source>
        <dbReference type="ARBA" id="ARBA00004651"/>
    </source>
</evidence>
<dbReference type="Gene3D" id="1.10.3720.10">
    <property type="entry name" value="MetI-like"/>
    <property type="match status" value="1"/>
</dbReference>
<reference evidence="9 10" key="1">
    <citation type="submission" date="2017-04" db="EMBL/GenBank/DDBJ databases">
        <title>Novel microbial lineages endemic to geothermal iron-oxide mats fill important gaps in the evolutionary history of Archaea.</title>
        <authorList>
            <person name="Jay Z.J."/>
            <person name="Beam J.P."/>
            <person name="Dlakic M."/>
            <person name="Rusch D.B."/>
            <person name="Kozubal M.A."/>
            <person name="Inskeep W.P."/>
        </authorList>
    </citation>
    <scope>NUCLEOTIDE SEQUENCE [LARGE SCALE GENOMIC DNA]</scope>
    <source>
        <strain evidence="9">BE_D</strain>
    </source>
</reference>
<dbReference type="InterPro" id="IPR000515">
    <property type="entry name" value="MetI-like"/>
</dbReference>
<feature type="transmembrane region" description="Helical" evidence="7">
    <location>
        <begin position="212"/>
        <end position="239"/>
    </location>
</feature>
<feature type="domain" description="ABC transmembrane type-1" evidence="8">
    <location>
        <begin position="95"/>
        <end position="280"/>
    </location>
</feature>
<dbReference type="InterPro" id="IPR050366">
    <property type="entry name" value="BP-dependent_transpt_permease"/>
</dbReference>
<dbReference type="GO" id="GO:0005886">
    <property type="term" value="C:plasma membrane"/>
    <property type="evidence" value="ECO:0007669"/>
    <property type="project" value="UniProtKB-SubCell"/>
</dbReference>
<evidence type="ECO:0000256" key="2">
    <source>
        <dbReference type="ARBA" id="ARBA00022448"/>
    </source>
</evidence>
<dbReference type="InterPro" id="IPR035906">
    <property type="entry name" value="MetI-like_sf"/>
</dbReference>
<feature type="transmembrane region" description="Helical" evidence="7">
    <location>
        <begin position="12"/>
        <end position="31"/>
    </location>
</feature>
<evidence type="ECO:0000256" key="7">
    <source>
        <dbReference type="RuleBase" id="RU363032"/>
    </source>
</evidence>
<keyword evidence="2 7" id="KW-0813">Transport</keyword>
<comment type="caution">
    <text evidence="9">The sequence shown here is derived from an EMBL/GenBank/DDBJ whole genome shotgun (WGS) entry which is preliminary data.</text>
</comment>
<dbReference type="GO" id="GO:0055085">
    <property type="term" value="P:transmembrane transport"/>
    <property type="evidence" value="ECO:0007669"/>
    <property type="project" value="InterPro"/>
</dbReference>
<evidence type="ECO:0000256" key="6">
    <source>
        <dbReference type="ARBA" id="ARBA00023136"/>
    </source>
</evidence>
<keyword evidence="3" id="KW-1003">Cell membrane</keyword>
<evidence type="ECO:0000259" key="8">
    <source>
        <dbReference type="PROSITE" id="PS50928"/>
    </source>
</evidence>
<dbReference type="CDD" id="cd06261">
    <property type="entry name" value="TM_PBP2"/>
    <property type="match status" value="1"/>
</dbReference>
<evidence type="ECO:0000256" key="4">
    <source>
        <dbReference type="ARBA" id="ARBA00022692"/>
    </source>
</evidence>
<evidence type="ECO:0000313" key="10">
    <source>
        <dbReference type="Proteomes" id="UP000242015"/>
    </source>
</evidence>
<dbReference type="PROSITE" id="PS50928">
    <property type="entry name" value="ABC_TM1"/>
    <property type="match status" value="1"/>
</dbReference>
<feature type="transmembrane region" description="Helical" evidence="7">
    <location>
        <begin position="259"/>
        <end position="280"/>
    </location>
</feature>
<evidence type="ECO:0000256" key="3">
    <source>
        <dbReference type="ARBA" id="ARBA00022475"/>
    </source>
</evidence>
<comment type="subcellular location">
    <subcellularLocation>
        <location evidence="1 7">Cell membrane</location>
        <topology evidence="1 7">Multi-pass membrane protein</topology>
    </subcellularLocation>
</comment>
<name>A0A2R6CDP4_9ARCH</name>